<dbReference type="SUPFAM" id="SSF50998">
    <property type="entry name" value="Quinoprotein alcohol dehydrogenase-like"/>
    <property type="match status" value="1"/>
</dbReference>
<name>A0A7W9M572_9PSEU</name>
<dbReference type="Proteomes" id="UP000552097">
    <property type="component" value="Unassembled WGS sequence"/>
</dbReference>
<evidence type="ECO:0000313" key="4">
    <source>
        <dbReference type="EMBL" id="MBB5807778.1"/>
    </source>
</evidence>
<feature type="compositionally biased region" description="Polar residues" evidence="1">
    <location>
        <begin position="1"/>
        <end position="12"/>
    </location>
</feature>
<dbReference type="RefSeq" id="WP_312869701.1">
    <property type="nucleotide sequence ID" value="NZ_JACHMO010000001.1"/>
</dbReference>
<keyword evidence="2" id="KW-1133">Transmembrane helix</keyword>
<accession>A0A7W9M572</accession>
<feature type="domain" description="Pyrrolo-quinoline quinone repeat" evidence="3">
    <location>
        <begin position="97"/>
        <end position="199"/>
    </location>
</feature>
<organism evidence="4 5">
    <name type="scientific">Saccharothrix ecbatanensis</name>
    <dbReference type="NCBI Taxonomy" id="1105145"/>
    <lineage>
        <taxon>Bacteria</taxon>
        <taxon>Bacillati</taxon>
        <taxon>Actinomycetota</taxon>
        <taxon>Actinomycetes</taxon>
        <taxon>Pseudonocardiales</taxon>
        <taxon>Pseudonocardiaceae</taxon>
        <taxon>Saccharothrix</taxon>
    </lineage>
</organism>
<proteinExistence type="predicted"/>
<evidence type="ECO:0000256" key="1">
    <source>
        <dbReference type="SAM" id="MobiDB-lite"/>
    </source>
</evidence>
<evidence type="ECO:0000259" key="3">
    <source>
        <dbReference type="Pfam" id="PF13360"/>
    </source>
</evidence>
<evidence type="ECO:0000256" key="2">
    <source>
        <dbReference type="SAM" id="Phobius"/>
    </source>
</evidence>
<feature type="region of interest" description="Disordered" evidence="1">
    <location>
        <begin position="1"/>
        <end position="38"/>
    </location>
</feature>
<keyword evidence="2" id="KW-0812">Transmembrane</keyword>
<keyword evidence="5" id="KW-1185">Reference proteome</keyword>
<reference evidence="4 5" key="1">
    <citation type="submission" date="2020-08" db="EMBL/GenBank/DDBJ databases">
        <title>Sequencing the genomes of 1000 actinobacteria strains.</title>
        <authorList>
            <person name="Klenk H.-P."/>
        </authorList>
    </citation>
    <scope>NUCLEOTIDE SEQUENCE [LARGE SCALE GENOMIC DNA]</scope>
    <source>
        <strain evidence="4 5">DSM 45486</strain>
    </source>
</reference>
<comment type="caution">
    <text evidence="4">The sequence shown here is derived from an EMBL/GenBank/DDBJ whole genome shotgun (WGS) entry which is preliminary data.</text>
</comment>
<dbReference type="InterPro" id="IPR015943">
    <property type="entry name" value="WD40/YVTN_repeat-like_dom_sf"/>
</dbReference>
<keyword evidence="2" id="KW-0472">Membrane</keyword>
<evidence type="ECO:0000313" key="5">
    <source>
        <dbReference type="Proteomes" id="UP000552097"/>
    </source>
</evidence>
<sequence>MGQPEQAESNGQVMLDEDVLAEPVEPRDDDTPEPLPARSWRTRGDFIGLALVLVGVLVASLLLWLTSDARNTVSQTGPAEVTPLIPVTTMPPSLSESWRAPSDATPVPVNLDSVVVTGDGGEVVGRDALSGEVRWRYSRDWPLCTVTAAWGRVFAVHTKGTNCSEVTTLEIGSGKRGPQRNGDAEPGTRLLNEGSHVLTTGEDFVEVYRRDDLVRSLEYGTLRAIVNPNKQPRTGCTYGSFAVTGGKIALIERCPALDPSDRITVLKPNPEKSDEPQVISTTVTGEKNSRVIAVTATRVAVAVPGRIVVFDADTGSLVATYPVDVSADELAGDPPGRVASTFTSTANIYWFTGSKTIALSPVELNPLWTADDTRGPGTTLAGHLLLPVADGLKVLDQVTGQEVGAIPVNRDGYTGPIEMATEGPIVLEQRGDTLVALR</sequence>
<dbReference type="InterPro" id="IPR011047">
    <property type="entry name" value="Quinoprotein_ADH-like_sf"/>
</dbReference>
<dbReference type="InterPro" id="IPR002372">
    <property type="entry name" value="PQQ_rpt_dom"/>
</dbReference>
<dbReference type="EMBL" id="JACHMO010000001">
    <property type="protein sequence ID" value="MBB5807778.1"/>
    <property type="molecule type" value="Genomic_DNA"/>
</dbReference>
<dbReference type="Pfam" id="PF13360">
    <property type="entry name" value="PQQ_2"/>
    <property type="match status" value="1"/>
</dbReference>
<dbReference type="AlphaFoldDB" id="A0A7W9M572"/>
<protein>
    <recommendedName>
        <fullName evidence="3">Pyrrolo-quinoline quinone repeat domain-containing protein</fullName>
    </recommendedName>
</protein>
<feature type="region of interest" description="Disordered" evidence="1">
    <location>
        <begin position="171"/>
        <end position="190"/>
    </location>
</feature>
<gene>
    <name evidence="4" type="ORF">F4560_007546</name>
</gene>
<dbReference type="Gene3D" id="2.130.10.10">
    <property type="entry name" value="YVTN repeat-like/Quinoprotein amine dehydrogenase"/>
    <property type="match status" value="1"/>
</dbReference>
<feature type="transmembrane region" description="Helical" evidence="2">
    <location>
        <begin position="46"/>
        <end position="65"/>
    </location>
</feature>